<dbReference type="InterPro" id="IPR012319">
    <property type="entry name" value="FPG_cat"/>
</dbReference>
<feature type="region of interest" description="Disordered" evidence="13">
    <location>
        <begin position="227"/>
        <end position="248"/>
    </location>
</feature>
<dbReference type="Pfam" id="PF01149">
    <property type="entry name" value="Fapy_DNA_glyco"/>
    <property type="match status" value="1"/>
</dbReference>
<dbReference type="AlphaFoldDB" id="A0A6J7IEX7"/>
<evidence type="ECO:0000256" key="8">
    <source>
        <dbReference type="ARBA" id="ARBA00023125"/>
    </source>
</evidence>
<dbReference type="SMART" id="SM00898">
    <property type="entry name" value="Fapy_DNA_glyco"/>
    <property type="match status" value="1"/>
</dbReference>
<evidence type="ECO:0000313" key="17">
    <source>
        <dbReference type="EMBL" id="CAB4929032.1"/>
    </source>
</evidence>
<dbReference type="SMART" id="SM01232">
    <property type="entry name" value="H2TH"/>
    <property type="match status" value="1"/>
</dbReference>
<evidence type="ECO:0000256" key="5">
    <source>
        <dbReference type="ARBA" id="ARBA00022771"/>
    </source>
</evidence>
<evidence type="ECO:0000259" key="14">
    <source>
        <dbReference type="PROSITE" id="PS51066"/>
    </source>
</evidence>
<protein>
    <recommendedName>
        <fullName evidence="2">DNA-(apurinic or apyrimidinic site) lyase</fullName>
        <ecNumber evidence="2">4.2.99.18</ecNumber>
    </recommendedName>
</protein>
<evidence type="ECO:0000256" key="10">
    <source>
        <dbReference type="ARBA" id="ARBA00023239"/>
    </source>
</evidence>
<dbReference type="InterPro" id="IPR010979">
    <property type="entry name" value="Ribosomal_uS13-like_H2TH"/>
</dbReference>
<sequence>MPEGHSVHRLAQGIHRAFAGESLRASSPQGRFTVGAAEIDGRVFERAEAWGKHLFLEFEADLLVHVHLGLYGAMLSARSPAPEPRGAVRLRLEGSSSYADLRGPTACDLLGSGGRDAIIARLGPDPLRPDCEPERALRRIAGSRVAIGALLMDQSVLAGVGNIYRAELLYRHGISPFTQGRDLSPATFDAMWADLCSLMADGVRRGRIVTVEGVDADALEAIDADRIAPHDPDLDGGEDTPARRRQRRNTGVYVYNRAGRACVRCGSSIAAQDFHGRRLFWCPSCQS</sequence>
<comment type="similarity">
    <text evidence="1">Belongs to the FPG family.</text>
</comment>
<organism evidence="17">
    <name type="scientific">freshwater metagenome</name>
    <dbReference type="NCBI Taxonomy" id="449393"/>
    <lineage>
        <taxon>unclassified sequences</taxon>
        <taxon>metagenomes</taxon>
        <taxon>ecological metagenomes</taxon>
    </lineage>
</organism>
<dbReference type="InterPro" id="IPR015886">
    <property type="entry name" value="H2TH_FPG"/>
</dbReference>
<keyword evidence="10" id="KW-0456">Lyase</keyword>
<dbReference type="GO" id="GO:0006284">
    <property type="term" value="P:base-excision repair"/>
    <property type="evidence" value="ECO:0007669"/>
    <property type="project" value="InterPro"/>
</dbReference>
<dbReference type="GO" id="GO:0000703">
    <property type="term" value="F:oxidized pyrimidine nucleobase lesion DNA N-glycosylase activity"/>
    <property type="evidence" value="ECO:0007669"/>
    <property type="project" value="TreeGrafter"/>
</dbReference>
<dbReference type="EC" id="4.2.99.18" evidence="2"/>
<evidence type="ECO:0000256" key="1">
    <source>
        <dbReference type="ARBA" id="ARBA00009409"/>
    </source>
</evidence>
<name>A0A6J7IEX7_9ZZZZ</name>
<evidence type="ECO:0000256" key="4">
    <source>
        <dbReference type="ARBA" id="ARBA00022763"/>
    </source>
</evidence>
<evidence type="ECO:0000259" key="15">
    <source>
        <dbReference type="PROSITE" id="PS51068"/>
    </source>
</evidence>
<dbReference type="Gene3D" id="1.10.8.50">
    <property type="match status" value="1"/>
</dbReference>
<dbReference type="InterPro" id="IPR000214">
    <property type="entry name" value="Znf_DNA_glyclase/AP_lyase"/>
</dbReference>
<feature type="domain" description="FPG-type" evidence="14">
    <location>
        <begin position="253"/>
        <end position="287"/>
    </location>
</feature>
<dbReference type="Pfam" id="PF06831">
    <property type="entry name" value="H2TH"/>
    <property type="match status" value="1"/>
</dbReference>
<evidence type="ECO:0000256" key="13">
    <source>
        <dbReference type="SAM" id="MobiDB-lite"/>
    </source>
</evidence>
<dbReference type="SUPFAM" id="SSF57716">
    <property type="entry name" value="Glucocorticoid receptor-like (DNA-binding domain)"/>
    <property type="match status" value="1"/>
</dbReference>
<dbReference type="GO" id="GO:0008270">
    <property type="term" value="F:zinc ion binding"/>
    <property type="evidence" value="ECO:0007669"/>
    <property type="project" value="UniProtKB-KW"/>
</dbReference>
<accession>A0A6J7IEX7</accession>
<evidence type="ECO:0000256" key="11">
    <source>
        <dbReference type="ARBA" id="ARBA00023268"/>
    </source>
</evidence>
<evidence type="ECO:0000256" key="3">
    <source>
        <dbReference type="ARBA" id="ARBA00022723"/>
    </source>
</evidence>
<dbReference type="PANTHER" id="PTHR42697">
    <property type="entry name" value="ENDONUCLEASE 8"/>
    <property type="match status" value="1"/>
</dbReference>
<evidence type="ECO:0000256" key="2">
    <source>
        <dbReference type="ARBA" id="ARBA00012720"/>
    </source>
</evidence>
<dbReference type="CDD" id="cd08970">
    <property type="entry name" value="AcNei1_N"/>
    <property type="match status" value="1"/>
</dbReference>
<keyword evidence="3" id="KW-0479">Metal-binding</keyword>
<dbReference type="PANTHER" id="PTHR42697:SF3">
    <property type="entry name" value="ENDONUCLEASE 8 1"/>
    <property type="match status" value="1"/>
</dbReference>
<evidence type="ECO:0000256" key="9">
    <source>
        <dbReference type="ARBA" id="ARBA00023204"/>
    </source>
</evidence>
<dbReference type="GO" id="GO:0140078">
    <property type="term" value="F:class I DNA-(apurinic or apyrimidinic site) endonuclease activity"/>
    <property type="evidence" value="ECO:0007669"/>
    <property type="project" value="UniProtKB-EC"/>
</dbReference>
<keyword evidence="9" id="KW-0234">DNA repair</keyword>
<evidence type="ECO:0000256" key="7">
    <source>
        <dbReference type="ARBA" id="ARBA00022833"/>
    </source>
</evidence>
<reference evidence="17" key="1">
    <citation type="submission" date="2020-05" db="EMBL/GenBank/DDBJ databases">
        <authorList>
            <person name="Chiriac C."/>
            <person name="Salcher M."/>
            <person name="Ghai R."/>
            <person name="Kavagutti S V."/>
        </authorList>
    </citation>
    <scope>NUCLEOTIDE SEQUENCE</scope>
</reference>
<dbReference type="PROSITE" id="PS51068">
    <property type="entry name" value="FPG_CAT"/>
    <property type="match status" value="1"/>
</dbReference>
<dbReference type="SUPFAM" id="SSF46946">
    <property type="entry name" value="S13-like H2TH domain"/>
    <property type="match status" value="1"/>
</dbReference>
<keyword evidence="6" id="KW-0378">Hydrolase</keyword>
<proteinExistence type="inferred from homology"/>
<evidence type="ECO:0000256" key="6">
    <source>
        <dbReference type="ARBA" id="ARBA00022801"/>
    </source>
</evidence>
<dbReference type="EMBL" id="CAFBPU010000097">
    <property type="protein sequence ID" value="CAB5041251.1"/>
    <property type="molecule type" value="Genomic_DNA"/>
</dbReference>
<dbReference type="EMBL" id="CAFBND010000008">
    <property type="protein sequence ID" value="CAB4929032.1"/>
    <property type="molecule type" value="Genomic_DNA"/>
</dbReference>
<evidence type="ECO:0000256" key="12">
    <source>
        <dbReference type="ARBA" id="ARBA00023295"/>
    </source>
</evidence>
<keyword evidence="8" id="KW-0238">DNA-binding</keyword>
<evidence type="ECO:0000313" key="18">
    <source>
        <dbReference type="EMBL" id="CAB5041251.1"/>
    </source>
</evidence>
<dbReference type="GO" id="GO:0003684">
    <property type="term" value="F:damaged DNA binding"/>
    <property type="evidence" value="ECO:0007669"/>
    <property type="project" value="InterPro"/>
</dbReference>
<keyword evidence="4" id="KW-0227">DNA damage</keyword>
<dbReference type="Gene3D" id="3.20.190.10">
    <property type="entry name" value="MutM-like, N-terminal"/>
    <property type="match status" value="1"/>
</dbReference>
<keyword evidence="12" id="KW-0326">Glycosidase</keyword>
<evidence type="ECO:0000313" key="16">
    <source>
        <dbReference type="EMBL" id="CAB4849249.1"/>
    </source>
</evidence>
<dbReference type="EMBL" id="CAFBIZ010000077">
    <property type="protein sequence ID" value="CAB4849249.1"/>
    <property type="molecule type" value="Genomic_DNA"/>
</dbReference>
<gene>
    <name evidence="16" type="ORF">UFOPK3268_00739</name>
    <name evidence="17" type="ORF">UFOPK3752_00303</name>
    <name evidence="18" type="ORF">UFOPK4150_02469</name>
</gene>
<feature type="domain" description="Formamidopyrimidine-DNA glycosylase catalytic" evidence="15">
    <location>
        <begin position="2"/>
        <end position="99"/>
    </location>
</feature>
<keyword evidence="7" id="KW-0862">Zinc</keyword>
<dbReference type="InterPro" id="IPR035937">
    <property type="entry name" value="FPG_N"/>
</dbReference>
<keyword evidence="5" id="KW-0863">Zinc-finger</keyword>
<dbReference type="SUPFAM" id="SSF81624">
    <property type="entry name" value="N-terminal domain of MutM-like DNA repair proteins"/>
    <property type="match status" value="1"/>
</dbReference>
<keyword evidence="11" id="KW-0511">Multifunctional enzyme</keyword>
<dbReference type="PROSITE" id="PS51066">
    <property type="entry name" value="ZF_FPG_2"/>
    <property type="match status" value="1"/>
</dbReference>